<gene>
    <name evidence="3" type="ORF">B4U79_05481</name>
    <name evidence="2" type="ORF">B4U79_08104</name>
    <name evidence="4" type="ORF">B4U79_10800</name>
</gene>
<dbReference type="Proteomes" id="UP000285301">
    <property type="component" value="Unassembled WGS sequence"/>
</dbReference>
<dbReference type="STRING" id="1965070.A0A3S3NTD6"/>
<dbReference type="GO" id="GO:0008076">
    <property type="term" value="C:voltage-gated potassium channel complex"/>
    <property type="evidence" value="ECO:0007669"/>
    <property type="project" value="TreeGrafter"/>
</dbReference>
<dbReference type="AlphaFoldDB" id="A0A3S3NTD6"/>
<dbReference type="Gene3D" id="3.30.450.20">
    <property type="entry name" value="PAS domain"/>
    <property type="match status" value="1"/>
</dbReference>
<reference evidence="2" key="2">
    <citation type="submission" date="2018-11" db="EMBL/GenBank/DDBJ databases">
        <title>Trombidioid mite genomics.</title>
        <authorList>
            <person name="Dong X."/>
        </authorList>
    </citation>
    <scope>NUCLEOTIDE SEQUENCE</scope>
    <source>
        <strain evidence="2">UoL-WK</strain>
    </source>
</reference>
<dbReference type="OrthoDB" id="447251at2759"/>
<name>A0A3S3NTD6_9ACAR</name>
<keyword evidence="5" id="KW-1185">Reference proteome</keyword>
<dbReference type="InterPro" id="IPR035965">
    <property type="entry name" value="PAS-like_dom_sf"/>
</dbReference>
<protein>
    <submittedName>
        <fullName evidence="2">Potassium voltage-gated channel protein eag-like protein</fullName>
    </submittedName>
</protein>
<evidence type="ECO:0000313" key="2">
    <source>
        <dbReference type="EMBL" id="RWS08774.1"/>
    </source>
</evidence>
<dbReference type="InterPro" id="IPR050818">
    <property type="entry name" value="KCNH_animal-type"/>
</dbReference>
<evidence type="ECO:0000259" key="1">
    <source>
        <dbReference type="Pfam" id="PF13426"/>
    </source>
</evidence>
<dbReference type="SUPFAM" id="SSF55785">
    <property type="entry name" value="PYP-like sensor domain (PAS domain)"/>
    <property type="match status" value="1"/>
</dbReference>
<reference evidence="2 5" key="1">
    <citation type="journal article" date="2018" name="Gigascience">
        <title>Genomes of trombidid mites reveal novel predicted allergens and laterally-transferred genes associated with secondary metabolism.</title>
        <authorList>
            <person name="Dong X."/>
            <person name="Chaisiri K."/>
            <person name="Xia D."/>
            <person name="Armstrong S.D."/>
            <person name="Fang Y."/>
            <person name="Donnelly M.J."/>
            <person name="Kadowaki T."/>
            <person name="McGarry J.W."/>
            <person name="Darby A.C."/>
            <person name="Makepeace B.L."/>
        </authorList>
    </citation>
    <scope>NUCLEOTIDE SEQUENCE [LARGE SCALE GENOMIC DNA]</scope>
    <source>
        <strain evidence="2">UoL-WK</strain>
    </source>
</reference>
<dbReference type="EMBL" id="NCKU01001619">
    <property type="protein sequence ID" value="RWS11646.1"/>
    <property type="molecule type" value="Genomic_DNA"/>
</dbReference>
<dbReference type="PANTHER" id="PTHR10217:SF435">
    <property type="entry name" value="POTASSIUM VOLTAGE-GATED CHANNEL PROTEIN EAG"/>
    <property type="match status" value="1"/>
</dbReference>
<feature type="domain" description="PAS" evidence="1">
    <location>
        <begin position="12"/>
        <end position="81"/>
    </location>
</feature>
<dbReference type="GO" id="GO:0042391">
    <property type="term" value="P:regulation of membrane potential"/>
    <property type="evidence" value="ECO:0007669"/>
    <property type="project" value="TreeGrafter"/>
</dbReference>
<accession>A0A3S3NTD6</accession>
<feature type="non-terminal residue" evidence="2">
    <location>
        <position position="111"/>
    </location>
</feature>
<feature type="non-terminal residue" evidence="2">
    <location>
        <position position="1"/>
    </location>
</feature>
<evidence type="ECO:0000313" key="4">
    <source>
        <dbReference type="EMBL" id="RWS11646.1"/>
    </source>
</evidence>
<dbReference type="PANTHER" id="PTHR10217">
    <property type="entry name" value="VOLTAGE AND LIGAND GATED POTASSIUM CHANNEL"/>
    <property type="match status" value="1"/>
</dbReference>
<dbReference type="EMBL" id="NCKU01001630">
    <property type="protein sequence ID" value="RWS11616.1"/>
    <property type="molecule type" value="Genomic_DNA"/>
</dbReference>
<organism evidence="2 5">
    <name type="scientific">Dinothrombium tinctorium</name>
    <dbReference type="NCBI Taxonomy" id="1965070"/>
    <lineage>
        <taxon>Eukaryota</taxon>
        <taxon>Metazoa</taxon>
        <taxon>Ecdysozoa</taxon>
        <taxon>Arthropoda</taxon>
        <taxon>Chelicerata</taxon>
        <taxon>Arachnida</taxon>
        <taxon>Acari</taxon>
        <taxon>Acariformes</taxon>
        <taxon>Trombidiformes</taxon>
        <taxon>Prostigmata</taxon>
        <taxon>Anystina</taxon>
        <taxon>Parasitengona</taxon>
        <taxon>Trombidioidea</taxon>
        <taxon>Trombidiidae</taxon>
        <taxon>Dinothrombium</taxon>
    </lineage>
</organism>
<evidence type="ECO:0000313" key="5">
    <source>
        <dbReference type="Proteomes" id="UP000285301"/>
    </source>
</evidence>
<dbReference type="InterPro" id="IPR000014">
    <property type="entry name" value="PAS"/>
</dbReference>
<dbReference type="Pfam" id="PF13426">
    <property type="entry name" value="PAS_9"/>
    <property type="match status" value="1"/>
</dbReference>
<comment type="caution">
    <text evidence="2">The sequence shown here is derived from an EMBL/GenBank/DDBJ whole genome shotgun (WGS) entry which is preliminary data.</text>
</comment>
<sequence length="111" mass="12875">DCSFLLANAQIVDYPIVYCSETFCKISSYNRAEVMQKSCRCTFMYGEMTDKATISKVEQTLDRHATDQVEILLYKKNREYQNHSIATCFRCIISSALMRDKLCEMNRANLC</sequence>
<evidence type="ECO:0000313" key="3">
    <source>
        <dbReference type="EMBL" id="RWS11616.1"/>
    </source>
</evidence>
<dbReference type="GO" id="GO:0005249">
    <property type="term" value="F:voltage-gated potassium channel activity"/>
    <property type="evidence" value="ECO:0007669"/>
    <property type="project" value="TreeGrafter"/>
</dbReference>
<proteinExistence type="predicted"/>
<dbReference type="EMBL" id="NCKU01002794">
    <property type="protein sequence ID" value="RWS08774.1"/>
    <property type="molecule type" value="Genomic_DNA"/>
</dbReference>